<evidence type="ECO:0000259" key="2">
    <source>
        <dbReference type="Pfam" id="PF17667"/>
    </source>
</evidence>
<dbReference type="SUPFAM" id="SSF56112">
    <property type="entry name" value="Protein kinase-like (PK-like)"/>
    <property type="match status" value="1"/>
</dbReference>
<feature type="compositionally biased region" description="Low complexity" evidence="1">
    <location>
        <begin position="210"/>
        <end position="219"/>
    </location>
</feature>
<feature type="compositionally biased region" description="Low complexity" evidence="1">
    <location>
        <begin position="1"/>
        <end position="19"/>
    </location>
</feature>
<dbReference type="EMBL" id="JAACJP010000006">
    <property type="protein sequence ID" value="KAF5383656.1"/>
    <property type="molecule type" value="Genomic_DNA"/>
</dbReference>
<dbReference type="PANTHER" id="PTHR38248">
    <property type="entry name" value="FUNK1 6"/>
    <property type="match status" value="1"/>
</dbReference>
<evidence type="ECO:0000313" key="4">
    <source>
        <dbReference type="Proteomes" id="UP000565441"/>
    </source>
</evidence>
<feature type="compositionally biased region" description="Basic residues" evidence="1">
    <location>
        <begin position="237"/>
        <end position="247"/>
    </location>
</feature>
<dbReference type="Gene3D" id="1.10.510.10">
    <property type="entry name" value="Transferase(Phosphotransferase) domain 1"/>
    <property type="match status" value="1"/>
</dbReference>
<organism evidence="3 4">
    <name type="scientific">Tricholomella constricta</name>
    <dbReference type="NCBI Taxonomy" id="117010"/>
    <lineage>
        <taxon>Eukaryota</taxon>
        <taxon>Fungi</taxon>
        <taxon>Dikarya</taxon>
        <taxon>Basidiomycota</taxon>
        <taxon>Agaricomycotina</taxon>
        <taxon>Agaricomycetes</taxon>
        <taxon>Agaricomycetidae</taxon>
        <taxon>Agaricales</taxon>
        <taxon>Tricholomatineae</taxon>
        <taxon>Lyophyllaceae</taxon>
        <taxon>Tricholomella</taxon>
    </lineage>
</organism>
<reference evidence="3 4" key="1">
    <citation type="journal article" date="2020" name="ISME J.">
        <title>Uncovering the hidden diversity of litter-decomposition mechanisms in mushroom-forming fungi.</title>
        <authorList>
            <person name="Floudas D."/>
            <person name="Bentzer J."/>
            <person name="Ahren D."/>
            <person name="Johansson T."/>
            <person name="Persson P."/>
            <person name="Tunlid A."/>
        </authorList>
    </citation>
    <scope>NUCLEOTIDE SEQUENCE [LARGE SCALE GENOMIC DNA]</scope>
    <source>
        <strain evidence="3 4">CBS 661.87</strain>
    </source>
</reference>
<dbReference type="PANTHER" id="PTHR38248:SF2">
    <property type="entry name" value="FUNK1 11"/>
    <property type="match status" value="1"/>
</dbReference>
<gene>
    <name evidence="3" type="ORF">D9615_003847</name>
</gene>
<dbReference type="OrthoDB" id="5569250at2759"/>
<dbReference type="InterPro" id="IPR040976">
    <property type="entry name" value="Pkinase_fungal"/>
</dbReference>
<keyword evidence="4" id="KW-1185">Reference proteome</keyword>
<feature type="domain" description="Fungal-type protein kinase" evidence="2">
    <location>
        <begin position="291"/>
        <end position="464"/>
    </location>
</feature>
<evidence type="ECO:0000313" key="3">
    <source>
        <dbReference type="EMBL" id="KAF5383656.1"/>
    </source>
</evidence>
<proteinExistence type="predicted"/>
<dbReference type="Pfam" id="PF17667">
    <property type="entry name" value="Pkinase_fungal"/>
    <property type="match status" value="2"/>
</dbReference>
<feature type="region of interest" description="Disordered" evidence="1">
    <location>
        <begin position="263"/>
        <end position="288"/>
    </location>
</feature>
<name>A0A8H5HHJ2_9AGAR</name>
<comment type="caution">
    <text evidence="3">The sequence shown here is derived from an EMBL/GenBank/DDBJ whole genome shotgun (WGS) entry which is preliminary data.</text>
</comment>
<feature type="region of interest" description="Disordered" evidence="1">
    <location>
        <begin position="210"/>
        <end position="251"/>
    </location>
</feature>
<evidence type="ECO:0000256" key="1">
    <source>
        <dbReference type="SAM" id="MobiDB-lite"/>
    </source>
</evidence>
<feature type="domain" description="Fungal-type protein kinase" evidence="2">
    <location>
        <begin position="498"/>
        <end position="636"/>
    </location>
</feature>
<sequence length="747" mass="84122">MSCHSTSSPSSSSSRRISSATDYTSSSNQYYSDMSTASSTPVKRGVTGMETFKQETAKTAIRSDVTGKCLRNVSLRSFVTHVWGVDSAVVQHITSRKDWELLPAELQSYSDATYEPKMYAPFAKVAESITAQARKAVRELQPNQSESRVVFWHSDGTKILESPVSKLKPDICTADKEVIQETPTWAEVFHIFELKRGYYAKGERLQVAVSPSTSSAPASLEKSKSPAAGPSSEKPSLKKRKTQRKRSAPVTPIASLEVPSHVAVPATSSGSKRKRSDSSGTRSHRHFATMTGSGHQIVHYALKCLNASLRNYVSGVWIDRFQVSLWYFDRACVIQTKAFDFKDHPELLALVLYAISACNDKEAGFDPQLVYPSTPRPQRPENSLDAEHWQDVVGANINLLSSDGSPGPSLHVQETLYAYRGIVGRGTMVYRVARLSDPARSLALKISWPLVSRKLEAETIERLRARLPNWRDHLPEVLFSAKRTAEELGLPRVGLLEAHPFKDLEDRWQHALVMKLYGKLWKVGSVEAFQDVFVDCLECHYHAYTDAKVLHRDLSENNLMFKRTDDTSDGKVKGILNDWDMASDVEANDEILPSTATHRTGTIPFMAIDLLVVNKRPPPHLYRHDLESFFYILVWAAFYYDFDKKERRSTQPPLERWNNVDLEACADRKKGFLTDPDARNELFALVPPEGQSLLPWMNSVWLLFWKARYSRGTHVLMTPEAGWDDKTSGGVLTFENFMEALGRKPRL</sequence>
<dbReference type="Proteomes" id="UP000565441">
    <property type="component" value="Unassembled WGS sequence"/>
</dbReference>
<protein>
    <recommendedName>
        <fullName evidence="2">Fungal-type protein kinase domain-containing protein</fullName>
    </recommendedName>
</protein>
<dbReference type="AlphaFoldDB" id="A0A8H5HHJ2"/>
<accession>A0A8H5HHJ2</accession>
<feature type="region of interest" description="Disordered" evidence="1">
    <location>
        <begin position="1"/>
        <end position="21"/>
    </location>
</feature>
<dbReference type="InterPro" id="IPR011009">
    <property type="entry name" value="Kinase-like_dom_sf"/>
</dbReference>